<evidence type="ECO:0000256" key="1">
    <source>
        <dbReference type="SAM" id="SignalP"/>
    </source>
</evidence>
<feature type="chain" id="PRO_5042925464" evidence="1">
    <location>
        <begin position="21"/>
        <end position="166"/>
    </location>
</feature>
<name>A0AAN8FEY2_TRICO</name>
<keyword evidence="1" id="KW-0732">Signal</keyword>
<accession>A0AAN8FEY2</accession>
<gene>
    <name evidence="2" type="ORF">GCK32_011594</name>
</gene>
<dbReference type="EMBL" id="WIXE01019305">
    <property type="protein sequence ID" value="KAK5970138.1"/>
    <property type="molecule type" value="Genomic_DNA"/>
</dbReference>
<evidence type="ECO:0000313" key="2">
    <source>
        <dbReference type="EMBL" id="KAK5970138.1"/>
    </source>
</evidence>
<protein>
    <submittedName>
        <fullName evidence="2">Uncharacterized protein</fullName>
    </submittedName>
</protein>
<sequence>MHLCTLSLACCVLLFAQGYADQGYTFTPVIPEEEIDEPKIYQDVLLRVINKFRPDNEKPMKYNHQLERIARKMYSKKGRETPNTFNGELYRFDAGMKISEEEFYRKPRKAFKTALKAVEQDVTMMWDLSSFYQIGCHVGLTKRVHLLSDMHILWLCRGFTRKQCDK</sequence>
<dbReference type="AlphaFoldDB" id="A0AAN8FEY2"/>
<evidence type="ECO:0000313" key="3">
    <source>
        <dbReference type="Proteomes" id="UP001331761"/>
    </source>
</evidence>
<reference evidence="2 3" key="1">
    <citation type="submission" date="2019-10" db="EMBL/GenBank/DDBJ databases">
        <title>Assembly and Annotation for the nematode Trichostrongylus colubriformis.</title>
        <authorList>
            <person name="Martin J."/>
        </authorList>
    </citation>
    <scope>NUCLEOTIDE SEQUENCE [LARGE SCALE GENOMIC DNA]</scope>
    <source>
        <strain evidence="2">G859</strain>
        <tissue evidence="2">Whole worm</tissue>
    </source>
</reference>
<feature type="signal peptide" evidence="1">
    <location>
        <begin position="1"/>
        <end position="20"/>
    </location>
</feature>
<comment type="caution">
    <text evidence="2">The sequence shown here is derived from an EMBL/GenBank/DDBJ whole genome shotgun (WGS) entry which is preliminary data.</text>
</comment>
<dbReference type="Proteomes" id="UP001331761">
    <property type="component" value="Unassembled WGS sequence"/>
</dbReference>
<organism evidence="2 3">
    <name type="scientific">Trichostrongylus colubriformis</name>
    <name type="common">Black scour worm</name>
    <dbReference type="NCBI Taxonomy" id="6319"/>
    <lineage>
        <taxon>Eukaryota</taxon>
        <taxon>Metazoa</taxon>
        <taxon>Ecdysozoa</taxon>
        <taxon>Nematoda</taxon>
        <taxon>Chromadorea</taxon>
        <taxon>Rhabditida</taxon>
        <taxon>Rhabditina</taxon>
        <taxon>Rhabditomorpha</taxon>
        <taxon>Strongyloidea</taxon>
        <taxon>Trichostrongylidae</taxon>
        <taxon>Trichostrongylus</taxon>
    </lineage>
</organism>
<keyword evidence="3" id="KW-1185">Reference proteome</keyword>
<proteinExistence type="predicted"/>